<evidence type="ECO:0000256" key="5">
    <source>
        <dbReference type="ARBA" id="ARBA00022989"/>
    </source>
</evidence>
<evidence type="ECO:0000256" key="1">
    <source>
        <dbReference type="ARBA" id="ARBA00004651"/>
    </source>
</evidence>
<evidence type="ECO:0000313" key="9">
    <source>
        <dbReference type="EMBL" id="GGJ03834.1"/>
    </source>
</evidence>
<evidence type="ECO:0000313" key="10">
    <source>
        <dbReference type="Proteomes" id="UP000637695"/>
    </source>
</evidence>
<evidence type="ECO:0000256" key="7">
    <source>
        <dbReference type="RuleBase" id="RU363032"/>
    </source>
</evidence>
<evidence type="ECO:0000256" key="2">
    <source>
        <dbReference type="ARBA" id="ARBA00022448"/>
    </source>
</evidence>
<gene>
    <name evidence="9" type="ORF">GCM10010885_11350</name>
</gene>
<keyword evidence="4 7" id="KW-0812">Transmembrane</keyword>
<dbReference type="SUPFAM" id="SSF161098">
    <property type="entry name" value="MetI-like"/>
    <property type="match status" value="1"/>
</dbReference>
<organism evidence="9 10">
    <name type="scientific">Alicyclobacillus cellulosilyticus</name>
    <dbReference type="NCBI Taxonomy" id="1003997"/>
    <lineage>
        <taxon>Bacteria</taxon>
        <taxon>Bacillati</taxon>
        <taxon>Bacillota</taxon>
        <taxon>Bacilli</taxon>
        <taxon>Bacillales</taxon>
        <taxon>Alicyclobacillaceae</taxon>
        <taxon>Alicyclobacillus</taxon>
    </lineage>
</organism>
<dbReference type="GO" id="GO:0055085">
    <property type="term" value="P:transmembrane transport"/>
    <property type="evidence" value="ECO:0007669"/>
    <property type="project" value="InterPro"/>
</dbReference>
<dbReference type="Gene3D" id="1.10.3720.10">
    <property type="entry name" value="MetI-like"/>
    <property type="match status" value="1"/>
</dbReference>
<keyword evidence="3" id="KW-1003">Cell membrane</keyword>
<keyword evidence="5 7" id="KW-1133">Transmembrane helix</keyword>
<proteinExistence type="inferred from homology"/>
<keyword evidence="6 7" id="KW-0472">Membrane</keyword>
<feature type="transmembrane region" description="Helical" evidence="7">
    <location>
        <begin position="231"/>
        <end position="255"/>
    </location>
</feature>
<feature type="transmembrane region" description="Helical" evidence="7">
    <location>
        <begin position="176"/>
        <end position="204"/>
    </location>
</feature>
<comment type="subcellular location">
    <subcellularLocation>
        <location evidence="1 7">Cell membrane</location>
        <topology evidence="1 7">Multi-pass membrane protein</topology>
    </subcellularLocation>
</comment>
<dbReference type="CDD" id="cd06261">
    <property type="entry name" value="TM_PBP2"/>
    <property type="match status" value="1"/>
</dbReference>
<evidence type="ECO:0000259" key="8">
    <source>
        <dbReference type="PROSITE" id="PS50928"/>
    </source>
</evidence>
<feature type="domain" description="ABC transmembrane type-1" evidence="8">
    <location>
        <begin position="58"/>
        <end position="244"/>
    </location>
</feature>
<keyword evidence="10" id="KW-1185">Reference proteome</keyword>
<keyword evidence="2 7" id="KW-0813">Transport</keyword>
<reference evidence="9" key="2">
    <citation type="submission" date="2020-09" db="EMBL/GenBank/DDBJ databases">
        <authorList>
            <person name="Sun Q."/>
            <person name="Ohkuma M."/>
        </authorList>
    </citation>
    <scope>NUCLEOTIDE SEQUENCE</scope>
    <source>
        <strain evidence="9">JCM 18487</strain>
    </source>
</reference>
<dbReference type="EMBL" id="BMOY01000013">
    <property type="protein sequence ID" value="GGJ03834.1"/>
    <property type="molecule type" value="Genomic_DNA"/>
</dbReference>
<evidence type="ECO:0000256" key="6">
    <source>
        <dbReference type="ARBA" id="ARBA00023136"/>
    </source>
</evidence>
<dbReference type="PANTHER" id="PTHR43386">
    <property type="entry name" value="OLIGOPEPTIDE TRANSPORT SYSTEM PERMEASE PROTEIN APPC"/>
    <property type="match status" value="1"/>
</dbReference>
<comment type="similarity">
    <text evidence="7">Belongs to the binding-protein-dependent transport system permease family.</text>
</comment>
<feature type="transmembrane region" description="Helical" evidence="7">
    <location>
        <begin position="125"/>
        <end position="141"/>
    </location>
</feature>
<name>A0A917NIV8_9BACL</name>
<dbReference type="InterPro" id="IPR000515">
    <property type="entry name" value="MetI-like"/>
</dbReference>
<feature type="transmembrane region" description="Helical" evidence="7">
    <location>
        <begin position="93"/>
        <end position="119"/>
    </location>
</feature>
<evidence type="ECO:0000256" key="3">
    <source>
        <dbReference type="ARBA" id="ARBA00022475"/>
    </source>
</evidence>
<sequence length="266" mass="29159">MGFVILVFFILMATVGPRIFPFNTTVNFSARYQPPSWHHWLGTDYAGRDIWTEIVYGSRDVLLVAFWTAVITLFIGTLVGMLAGLIGGFVDQVIVALINLILTIPGFSLSLILAAVFSIQNAVEFGLLLSITAWAPLALGVRSQVLSLREREFVTIARIMGMSKFHIIFKELMPNVISFLTVSFIGVGSGAIQASVGIMLLGLAPFSATNWGEMLTMAVQGTGGVFNPRGVYYLISPIVCMSLFTLGCFLFANGIDDFFNPRLRRQ</sequence>
<dbReference type="AlphaFoldDB" id="A0A917NIV8"/>
<dbReference type="PROSITE" id="PS50928">
    <property type="entry name" value="ABC_TM1"/>
    <property type="match status" value="1"/>
</dbReference>
<dbReference type="Proteomes" id="UP000637695">
    <property type="component" value="Unassembled WGS sequence"/>
</dbReference>
<dbReference type="InterPro" id="IPR035906">
    <property type="entry name" value="MetI-like_sf"/>
</dbReference>
<dbReference type="Pfam" id="PF00528">
    <property type="entry name" value="BPD_transp_1"/>
    <property type="match status" value="1"/>
</dbReference>
<reference evidence="9" key="1">
    <citation type="journal article" date="2014" name="Int. J. Syst. Evol. Microbiol.">
        <title>Complete genome sequence of Corynebacterium casei LMG S-19264T (=DSM 44701T), isolated from a smear-ripened cheese.</title>
        <authorList>
            <consortium name="US DOE Joint Genome Institute (JGI-PGF)"/>
            <person name="Walter F."/>
            <person name="Albersmeier A."/>
            <person name="Kalinowski J."/>
            <person name="Ruckert C."/>
        </authorList>
    </citation>
    <scope>NUCLEOTIDE SEQUENCE</scope>
    <source>
        <strain evidence="9">JCM 18487</strain>
    </source>
</reference>
<protein>
    <submittedName>
        <fullName evidence="9">Peptide ABC transporter permease</fullName>
    </submittedName>
</protein>
<comment type="caution">
    <text evidence="9">The sequence shown here is derived from an EMBL/GenBank/DDBJ whole genome shotgun (WGS) entry which is preliminary data.</text>
</comment>
<dbReference type="InterPro" id="IPR050366">
    <property type="entry name" value="BP-dependent_transpt_permease"/>
</dbReference>
<dbReference type="GO" id="GO:0005886">
    <property type="term" value="C:plasma membrane"/>
    <property type="evidence" value="ECO:0007669"/>
    <property type="project" value="UniProtKB-SubCell"/>
</dbReference>
<feature type="transmembrane region" description="Helical" evidence="7">
    <location>
        <begin position="61"/>
        <end position="86"/>
    </location>
</feature>
<evidence type="ECO:0000256" key="4">
    <source>
        <dbReference type="ARBA" id="ARBA00022692"/>
    </source>
</evidence>
<dbReference type="PANTHER" id="PTHR43386:SF1">
    <property type="entry name" value="D,D-DIPEPTIDE TRANSPORT SYSTEM PERMEASE PROTEIN DDPC-RELATED"/>
    <property type="match status" value="1"/>
</dbReference>
<accession>A0A917NIV8</accession>